<keyword evidence="2" id="KW-1185">Reference proteome</keyword>
<proteinExistence type="predicted"/>
<name>A0A8S9YPB0_9TREM</name>
<organism evidence="1 2">
    <name type="scientific">Paragonimus skrjabini miyazakii</name>
    <dbReference type="NCBI Taxonomy" id="59628"/>
    <lineage>
        <taxon>Eukaryota</taxon>
        <taxon>Metazoa</taxon>
        <taxon>Spiralia</taxon>
        <taxon>Lophotrochozoa</taxon>
        <taxon>Platyhelminthes</taxon>
        <taxon>Trematoda</taxon>
        <taxon>Digenea</taxon>
        <taxon>Plagiorchiida</taxon>
        <taxon>Troglotremata</taxon>
        <taxon>Troglotrematidae</taxon>
        <taxon>Paragonimus</taxon>
    </lineage>
</organism>
<dbReference type="Proteomes" id="UP000822476">
    <property type="component" value="Unassembled WGS sequence"/>
</dbReference>
<accession>A0A8S9YPB0</accession>
<dbReference type="AlphaFoldDB" id="A0A8S9YPB0"/>
<comment type="caution">
    <text evidence="1">The sequence shown here is derived from an EMBL/GenBank/DDBJ whole genome shotgun (WGS) entry which is preliminary data.</text>
</comment>
<protein>
    <submittedName>
        <fullName evidence="1">Retrovirus Pol polyprotein from type-1 retrotransposable element R2</fullName>
    </submittedName>
</protein>
<dbReference type="OrthoDB" id="6286681at2759"/>
<evidence type="ECO:0000313" key="1">
    <source>
        <dbReference type="EMBL" id="KAF7256554.1"/>
    </source>
</evidence>
<evidence type="ECO:0000313" key="2">
    <source>
        <dbReference type="Proteomes" id="UP000822476"/>
    </source>
</evidence>
<dbReference type="EMBL" id="JTDE01003018">
    <property type="protein sequence ID" value="KAF7256554.1"/>
    <property type="molecule type" value="Genomic_DNA"/>
</dbReference>
<gene>
    <name evidence="1" type="ORF">EG68_06318</name>
</gene>
<reference evidence="1" key="1">
    <citation type="submission" date="2019-07" db="EMBL/GenBank/DDBJ databases">
        <title>Annotation for the trematode Paragonimus miyazaki's.</title>
        <authorList>
            <person name="Choi Y.-J."/>
        </authorList>
    </citation>
    <scope>NUCLEOTIDE SEQUENCE</scope>
    <source>
        <strain evidence="1">Japan</strain>
    </source>
</reference>
<sequence length="341" mass="38623">MKLNNSKCGSITILKDGTRKHLVLFPQEYEIDNGVVPYVEVDGIVRYLGLNFDWKGRLLVESTKKVMDMLESVTKAPLKSCQRLEILKTFLIPKLKFELIVDNAHRNTLRKIDHLIHGKVRALLRLPKDTMLAFMRTKVDDHGLGIPTLETAIPLEQRSKFERLLNSDTPEIINMVECKAVLSDVAVANFSILVQSKPVCWKLKEDTAWRETLVKSCDGADFANACVDKASHHWFRNPRYVFPHLSIRGLQLRGGLLNIKVRSSRGGRRVIDDLRCRGLCGCPESIEHILQWCALTHDARCSRHNRVVQKVGKLFSALGDKALLEPVILTGITFCKPNLVV</sequence>